<dbReference type="RefSeq" id="WP_189640016.1">
    <property type="nucleotide sequence ID" value="NZ_BMZF01000003.1"/>
</dbReference>
<evidence type="ECO:0000256" key="1">
    <source>
        <dbReference type="ARBA" id="ARBA00022630"/>
    </source>
</evidence>
<reference evidence="6" key="1">
    <citation type="journal article" date="2019" name="Int. J. Syst. Evol. Microbiol.">
        <title>The Global Catalogue of Microorganisms (GCM) 10K type strain sequencing project: providing services to taxonomists for standard genome sequencing and annotation.</title>
        <authorList>
            <consortium name="The Broad Institute Genomics Platform"/>
            <consortium name="The Broad Institute Genome Sequencing Center for Infectious Disease"/>
            <person name="Wu L."/>
            <person name="Ma J."/>
        </authorList>
    </citation>
    <scope>NUCLEOTIDE SEQUENCE [LARGE SCALE GENOMIC DNA]</scope>
    <source>
        <strain evidence="6">KCTC 32465</strain>
    </source>
</reference>
<dbReference type="EMBL" id="BMZF01000003">
    <property type="protein sequence ID" value="GHA51112.1"/>
    <property type="molecule type" value="Genomic_DNA"/>
</dbReference>
<evidence type="ECO:0000313" key="5">
    <source>
        <dbReference type="EMBL" id="GHA51112.1"/>
    </source>
</evidence>
<dbReference type="InterPro" id="IPR004136">
    <property type="entry name" value="NMO"/>
</dbReference>
<keyword evidence="4" id="KW-0732">Signal</keyword>
<protein>
    <submittedName>
        <fullName evidence="5">Hypothetical 2-nitropropane dioxygenase</fullName>
    </submittedName>
</protein>
<evidence type="ECO:0000256" key="3">
    <source>
        <dbReference type="ARBA" id="ARBA00023002"/>
    </source>
</evidence>
<keyword evidence="3" id="KW-0560">Oxidoreductase</keyword>
<evidence type="ECO:0000256" key="4">
    <source>
        <dbReference type="SAM" id="SignalP"/>
    </source>
</evidence>
<evidence type="ECO:0000313" key="6">
    <source>
        <dbReference type="Proteomes" id="UP000634455"/>
    </source>
</evidence>
<organism evidence="5 6">
    <name type="scientific">Paramylibacter ulvae</name>
    <dbReference type="NCBI Taxonomy" id="1651968"/>
    <lineage>
        <taxon>Bacteria</taxon>
        <taxon>Pseudomonadati</taxon>
        <taxon>Pseudomonadota</taxon>
        <taxon>Alphaproteobacteria</taxon>
        <taxon>Rhodobacterales</taxon>
        <taxon>Paracoccaceae</taxon>
        <taxon>Paramylibacter</taxon>
    </lineage>
</organism>
<evidence type="ECO:0000256" key="2">
    <source>
        <dbReference type="ARBA" id="ARBA00022643"/>
    </source>
</evidence>
<dbReference type="InterPro" id="IPR013785">
    <property type="entry name" value="Aldolase_TIM"/>
</dbReference>
<dbReference type="PANTHER" id="PTHR32332:SF31">
    <property type="entry name" value="2-NITROPROPANE DIOXYGENASE FAMILY, PUTATIVE (AFU_ORTHOLOGUE AFUA_2G09850)-RELATED"/>
    <property type="match status" value="1"/>
</dbReference>
<feature type="signal peptide" evidence="4">
    <location>
        <begin position="1"/>
        <end position="24"/>
    </location>
</feature>
<dbReference type="Pfam" id="PF03060">
    <property type="entry name" value="NMO"/>
    <property type="match status" value="1"/>
</dbReference>
<keyword evidence="6" id="KW-1185">Reference proteome</keyword>
<proteinExistence type="predicted"/>
<feature type="chain" id="PRO_5046690681" evidence="4">
    <location>
        <begin position="25"/>
        <end position="322"/>
    </location>
</feature>
<dbReference type="Gene3D" id="3.20.20.70">
    <property type="entry name" value="Aldolase class I"/>
    <property type="match status" value="1"/>
</dbReference>
<dbReference type="CDD" id="cd04730">
    <property type="entry name" value="NPD_like"/>
    <property type="match status" value="1"/>
</dbReference>
<dbReference type="SUPFAM" id="SSF51412">
    <property type="entry name" value="Inosine monophosphate dehydrogenase (IMPDH)"/>
    <property type="match status" value="1"/>
</dbReference>
<keyword evidence="1" id="KW-0285">Flavoprotein</keyword>
<comment type="caution">
    <text evidence="5">The sequence shown here is derived from an EMBL/GenBank/DDBJ whole genome shotgun (WGS) entry which is preliminary data.</text>
</comment>
<dbReference type="Proteomes" id="UP000634455">
    <property type="component" value="Unassembled WGS sequence"/>
</dbReference>
<sequence length="322" mass="33275">MIHTRLTQMLGIQHPIILAPMAMAAGGKLAASVSNAGGLGFVGGGYGDVDWLTTELANAGDAPIGVGFITWALDENPAALDIALARKPRAVFLSFGNVAPYVDAIKSSGAVMIAQVQTMADARAAIDAGADVIVAQGSEGGGHGQSRATMSFVPEVADYIAAHSPQTLLCAAGGIADGRGIAAALMLGADGVVIGSRFWASGECLAHQNMQNAAMAADGDQTLRTTVIDITRNKNWPARYNIRVMKNEFSDQWHGAEDALRKDGAAIDQWNAALAAGNPKIANPIVGEAVGIINEIRPTSDIMNDIMAGAETLLAGTPFTQN</sequence>
<accession>A0ABQ3CZC5</accession>
<keyword evidence="5" id="KW-0223">Dioxygenase</keyword>
<dbReference type="GO" id="GO:0051213">
    <property type="term" value="F:dioxygenase activity"/>
    <property type="evidence" value="ECO:0007669"/>
    <property type="project" value="UniProtKB-KW"/>
</dbReference>
<dbReference type="PANTHER" id="PTHR32332">
    <property type="entry name" value="2-NITROPROPANE DIOXYGENASE"/>
    <property type="match status" value="1"/>
</dbReference>
<name>A0ABQ3CZC5_9RHOB</name>
<gene>
    <name evidence="5" type="ORF">GCM10008927_15540</name>
</gene>
<keyword evidence="2" id="KW-0288">FMN</keyword>